<feature type="region of interest" description="Disordered" evidence="1">
    <location>
        <begin position="41"/>
        <end position="68"/>
    </location>
</feature>
<evidence type="ECO:0000313" key="3">
    <source>
        <dbReference type="Proteomes" id="UP000480804"/>
    </source>
</evidence>
<dbReference type="EMBL" id="BLLO01000025">
    <property type="protein sequence ID" value="GFH80107.1"/>
    <property type="molecule type" value="Genomic_DNA"/>
</dbReference>
<organism evidence="2 3">
    <name type="scientific">Streptomyces gougerotii</name>
    <dbReference type="NCBI Taxonomy" id="53448"/>
    <lineage>
        <taxon>Bacteria</taxon>
        <taxon>Bacillati</taxon>
        <taxon>Actinomycetota</taxon>
        <taxon>Actinomycetes</taxon>
        <taxon>Kitasatosporales</taxon>
        <taxon>Streptomycetaceae</taxon>
        <taxon>Streptomyces</taxon>
        <taxon>Streptomyces diastaticus group</taxon>
    </lineage>
</organism>
<evidence type="ECO:0008006" key="4">
    <source>
        <dbReference type="Google" id="ProtNLM"/>
    </source>
</evidence>
<comment type="caution">
    <text evidence="2">The sequence shown here is derived from an EMBL/GenBank/DDBJ whole genome shotgun (WGS) entry which is preliminary data.</text>
</comment>
<sequence>MCWRGWEFEMEQWRGRKARSVLGAVAAASVMAVALAGCGSGGEEDDRASAKEAPRESATQDAPQPSAAEGQVLAQIKGSDVTVTVASAVRDRGGFLTVSGDVQNTGSGIWIASDWQSDERELKKNGGSLAGATIVDATVKKKYLVLRDTTGRCLCTKFEGGVDEGKTVEWYAQFPAPPEESKKVELQIGTMPPATIEISEG</sequence>
<evidence type="ECO:0000313" key="2">
    <source>
        <dbReference type="EMBL" id="GFH80107.1"/>
    </source>
</evidence>
<accession>A0ABQ1DC29</accession>
<protein>
    <recommendedName>
        <fullName evidence="4">Lipoprotein</fullName>
    </recommendedName>
</protein>
<keyword evidence="3" id="KW-1185">Reference proteome</keyword>
<reference evidence="2 3" key="1">
    <citation type="submission" date="2020-02" db="EMBL/GenBank/DDBJ databases">
        <title>Whole genome shotgun sequence of Streptomyces gougerotii NBRC 13043.</title>
        <authorList>
            <person name="Ichikawa N."/>
            <person name="Komaki H."/>
            <person name="Tamura T."/>
        </authorList>
    </citation>
    <scope>NUCLEOTIDE SEQUENCE [LARGE SCALE GENOMIC DNA]</scope>
    <source>
        <strain evidence="2 3">NBRC 13043</strain>
    </source>
</reference>
<name>A0ABQ1DC29_9ACTN</name>
<evidence type="ECO:0000256" key="1">
    <source>
        <dbReference type="SAM" id="MobiDB-lite"/>
    </source>
</evidence>
<dbReference type="Proteomes" id="UP000480804">
    <property type="component" value="Unassembled WGS sequence"/>
</dbReference>
<gene>
    <name evidence="2" type="ORF">Sgou_47770</name>
</gene>
<proteinExistence type="predicted"/>